<evidence type="ECO:0000313" key="5">
    <source>
        <dbReference type="Proteomes" id="UP001283361"/>
    </source>
</evidence>
<feature type="compositionally biased region" description="Basic residues" evidence="3">
    <location>
        <begin position="62"/>
        <end position="74"/>
    </location>
</feature>
<dbReference type="Pfam" id="PF05334">
    <property type="entry name" value="DUF719"/>
    <property type="match status" value="2"/>
</dbReference>
<sequence>MSDSDDNAFASADEGEEKTPPKERAKQAPARKEKKAEKTETGASTGSLKNPKTPSKVETAKGKGKQQQRNKKGKNCGISAVQENSGTKKSETKESQKTEDPVLKGGHPDKGSGDGNREMSGFEEPEKSNSLSQPAELSGASVPKDSDQNQDVGGLSTEKKGAKSLGETAGSKANISSSVKSPEEQTIAASDRDHHTPQQEKVLHKLEESANTGSSGWGWSSWGSSLLSAASTSVQTFTHQVGDGLTTIMDTVESSLGVPDPNTLAEEDKDKDVESLETAKKEDVIDDEKKDKTELLKENQESERAERKSEEETKDTGQDVSPEPTASGGGNSWFASWGVGDLAKKMQDTGKSLAAKGQTLMTEGFDAVEHLAAGGIDVLENIGKKTYNTLAEHDPALRRTRQFLAPRGDKPNLSSSLREARDQAEQQQKQDEANQEALKAHFGTLFDDYQGLAHLEALEILSNQSEKKVHSLLNSLASEDLATIKPQLLNIKNAFELDDSAEDAAEDQDFTSLVRQHLSELELGTAPDKLNTVHQMVQAWIKDFDSNDSNHSQGTKETHEKSIQALAELTAKGVEQFHKAGEMVLLDKDKDKDCTERAHSLARLTGVLCHEIGNLSNKFVACLNKLAEENKSEDVTRMVTNIYLEASNSSTYIQDAFLLLLPVLQHAALEQAILALTSS</sequence>
<dbReference type="Proteomes" id="UP001283361">
    <property type="component" value="Unassembled WGS sequence"/>
</dbReference>
<evidence type="ECO:0008006" key="6">
    <source>
        <dbReference type="Google" id="ProtNLM"/>
    </source>
</evidence>
<feature type="region of interest" description="Disordered" evidence="3">
    <location>
        <begin position="252"/>
        <end position="334"/>
    </location>
</feature>
<proteinExistence type="inferred from homology"/>
<evidence type="ECO:0000313" key="4">
    <source>
        <dbReference type="EMBL" id="KAK3790070.1"/>
    </source>
</evidence>
<evidence type="ECO:0000256" key="3">
    <source>
        <dbReference type="SAM" id="MobiDB-lite"/>
    </source>
</evidence>
<feature type="compositionally biased region" description="Basic and acidic residues" evidence="3">
    <location>
        <begin position="190"/>
        <end position="208"/>
    </location>
</feature>
<reference evidence="4" key="1">
    <citation type="journal article" date="2023" name="G3 (Bethesda)">
        <title>A reference genome for the long-term kleptoplast-retaining sea slug Elysia crispata morphotype clarki.</title>
        <authorList>
            <person name="Eastman K.E."/>
            <person name="Pendleton A.L."/>
            <person name="Shaikh M.A."/>
            <person name="Suttiyut T."/>
            <person name="Ogas R."/>
            <person name="Tomko P."/>
            <person name="Gavelis G."/>
            <person name="Widhalm J.R."/>
            <person name="Wisecaver J.H."/>
        </authorList>
    </citation>
    <scope>NUCLEOTIDE SEQUENCE</scope>
    <source>
        <strain evidence="4">ECLA1</strain>
    </source>
</reference>
<dbReference type="AlphaFoldDB" id="A0AAE1ALG0"/>
<feature type="region of interest" description="Disordered" evidence="3">
    <location>
        <begin position="405"/>
        <end position="434"/>
    </location>
</feature>
<feature type="compositionally biased region" description="Low complexity" evidence="3">
    <location>
        <begin position="212"/>
        <end position="233"/>
    </location>
</feature>
<dbReference type="PANTHER" id="PTHR12842:SF6">
    <property type="entry name" value="FI01459P"/>
    <property type="match status" value="1"/>
</dbReference>
<dbReference type="EMBL" id="JAWDGP010001585">
    <property type="protein sequence ID" value="KAK3790070.1"/>
    <property type="molecule type" value="Genomic_DNA"/>
</dbReference>
<feature type="compositionally biased region" description="Polar residues" evidence="3">
    <location>
        <begin position="42"/>
        <end position="53"/>
    </location>
</feature>
<comment type="similarity">
    <text evidence="1">Belongs to the FAM114 family.</text>
</comment>
<evidence type="ECO:0000256" key="2">
    <source>
        <dbReference type="ARBA" id="ARBA00022553"/>
    </source>
</evidence>
<feature type="compositionally biased region" description="Basic and acidic residues" evidence="3">
    <location>
        <begin position="86"/>
        <end position="117"/>
    </location>
</feature>
<feature type="region of interest" description="Disordered" evidence="3">
    <location>
        <begin position="1"/>
        <end position="235"/>
    </location>
</feature>
<feature type="compositionally biased region" description="Polar residues" evidence="3">
    <location>
        <begin position="171"/>
        <end position="180"/>
    </location>
</feature>
<accession>A0AAE1ALG0</accession>
<organism evidence="4 5">
    <name type="scientific">Elysia crispata</name>
    <name type="common">lettuce slug</name>
    <dbReference type="NCBI Taxonomy" id="231223"/>
    <lineage>
        <taxon>Eukaryota</taxon>
        <taxon>Metazoa</taxon>
        <taxon>Spiralia</taxon>
        <taxon>Lophotrochozoa</taxon>
        <taxon>Mollusca</taxon>
        <taxon>Gastropoda</taxon>
        <taxon>Heterobranchia</taxon>
        <taxon>Euthyneura</taxon>
        <taxon>Panpulmonata</taxon>
        <taxon>Sacoglossa</taxon>
        <taxon>Placobranchoidea</taxon>
        <taxon>Plakobranchidae</taxon>
        <taxon>Elysia</taxon>
    </lineage>
</organism>
<feature type="compositionally biased region" description="Basic and acidic residues" evidence="3">
    <location>
        <begin position="418"/>
        <end position="432"/>
    </location>
</feature>
<keyword evidence="5" id="KW-1185">Reference proteome</keyword>
<dbReference type="PANTHER" id="PTHR12842">
    <property type="entry name" value="FI01459P"/>
    <property type="match status" value="1"/>
</dbReference>
<protein>
    <recommendedName>
        <fullName evidence="6">Protein FAM114A2</fullName>
    </recommendedName>
</protein>
<name>A0AAE1ALG0_9GAST</name>
<keyword evidence="2" id="KW-0597">Phosphoprotein</keyword>
<feature type="compositionally biased region" description="Basic and acidic residues" evidence="3">
    <location>
        <begin position="17"/>
        <end position="40"/>
    </location>
</feature>
<gene>
    <name evidence="4" type="ORF">RRG08_038767</name>
</gene>
<evidence type="ECO:0000256" key="1">
    <source>
        <dbReference type="ARBA" id="ARBA00006903"/>
    </source>
</evidence>
<feature type="compositionally biased region" description="Basic and acidic residues" evidence="3">
    <location>
        <begin position="266"/>
        <end position="317"/>
    </location>
</feature>
<comment type="caution">
    <text evidence="4">The sequence shown here is derived from an EMBL/GenBank/DDBJ whole genome shotgun (WGS) entry which is preliminary data.</text>
</comment>
<dbReference type="InterPro" id="IPR007998">
    <property type="entry name" value="DUF719"/>
</dbReference>